<protein>
    <submittedName>
        <fullName evidence="1">Uncharacterized protein</fullName>
    </submittedName>
</protein>
<dbReference type="EMBL" id="FP103043">
    <property type="protein sequence ID" value="SPK02060.1"/>
    <property type="molecule type" value="Genomic_DNA"/>
</dbReference>
<dbReference type="AlphaFoldDB" id="A0A2P9HB54"/>
<organism evidence="1 2">
    <name type="scientific">Methylorubrum extorquens (strain DSM 6343 / CIP 106787 / DM4)</name>
    <name type="common">Methylobacterium extorquens</name>
    <dbReference type="NCBI Taxonomy" id="661410"/>
    <lineage>
        <taxon>Bacteria</taxon>
        <taxon>Pseudomonadati</taxon>
        <taxon>Pseudomonadota</taxon>
        <taxon>Alphaproteobacteria</taxon>
        <taxon>Hyphomicrobiales</taxon>
        <taxon>Methylobacteriaceae</taxon>
        <taxon>Methylorubrum</taxon>
    </lineage>
</organism>
<dbReference type="GeneID" id="72993044"/>
<accession>A0A2P9HB54</accession>
<dbReference type="Proteomes" id="UP000008070">
    <property type="component" value="Plasmid p1METDI"/>
</dbReference>
<name>A0A2P9HB54_METED</name>
<dbReference type="RefSeq" id="WP_158020997.1">
    <property type="nucleotide sequence ID" value="NC_012987.1"/>
</dbReference>
<gene>
    <name evidence="1" type="ORF">METD_P1METDI58100R</name>
</gene>
<sequence>MQKMEEYLGITADQENSSLPDSNRNVDYENLIDILLEENNKLHLANLMLQENNDQLLHTVAFMEGRERNISQEFSPDLSNTHSEALHWLNIKIKSQRRGFLNLKKNKQKYIQRTVAALKDTGAFTENWYSSRYPDVRESGTPPIEHYVRHGFAEGRFPHPLFDTHWYLERYRDVLVSGQNPFLHYLTTGWRERRDPNKHFHVGWYLNMYKDVAEAEFEPMNHYYRFGARELRDPSRFFSTKIYINRNNNVDFDKVNPLEHFMDFLADPR</sequence>
<keyword evidence="1" id="KW-0614">Plasmid</keyword>
<proteinExistence type="predicted"/>
<geneLocation type="plasmid" evidence="1 2">
    <name>p1METDI</name>
</geneLocation>
<reference evidence="2" key="1">
    <citation type="journal article" date="2009" name="PLoS ONE">
        <title>Methylobacterium genome sequences: a reference blueprint to investigate microbial metabolism of C1 compounds from natural and industrial sources.</title>
        <authorList>
            <person name="Vuilleumier S."/>
            <person name="Chistoserdova L."/>
            <person name="Lee M.-C."/>
            <person name="Bringel F."/>
            <person name="Lajus A."/>
            <person name="Zhou Y."/>
            <person name="Gourion B."/>
            <person name="Barbe V."/>
            <person name="Chang J."/>
            <person name="Cruveiller S."/>
            <person name="Dossat C."/>
            <person name="Gillett W."/>
            <person name="Gruffaz C."/>
            <person name="Haugen E."/>
            <person name="Hourcade E."/>
            <person name="Levy R."/>
            <person name="Mangenot S."/>
            <person name="Muller E."/>
            <person name="Nadalig T."/>
            <person name="Pagni M."/>
            <person name="Penny C."/>
            <person name="Peyraud R."/>
            <person name="Robinson D.G."/>
            <person name="Roche D."/>
            <person name="Rouy Z."/>
            <person name="Saenampechek C."/>
            <person name="Salvignol G."/>
            <person name="Vallenet D."/>
            <person name="Wu Z."/>
            <person name="Marx C.J."/>
            <person name="Vorholt J.A."/>
            <person name="Olson M.V."/>
            <person name="Kaul R."/>
            <person name="Weissenbach J."/>
            <person name="Medigue C."/>
            <person name="Lidstrom M.E."/>
        </authorList>
    </citation>
    <scope>NUCLEOTIDE SEQUENCE [LARGE SCALE GENOMIC DNA]</scope>
    <source>
        <strain evidence="2">DSM 6343 / CIP 106787 / DM4</strain>
        <plasmid evidence="2">p1METDI</plasmid>
    </source>
</reference>
<evidence type="ECO:0000313" key="1">
    <source>
        <dbReference type="EMBL" id="SPK02060.1"/>
    </source>
</evidence>
<evidence type="ECO:0000313" key="2">
    <source>
        <dbReference type="Proteomes" id="UP000008070"/>
    </source>
</evidence>